<accession>A0A919TUW1</accession>
<dbReference type="EMBL" id="BOMY01000039">
    <property type="protein sequence ID" value="GIF23256.1"/>
    <property type="molecule type" value="Genomic_DNA"/>
</dbReference>
<name>A0A919TUW1_9ACTN</name>
<proteinExistence type="predicted"/>
<evidence type="ECO:0008006" key="4">
    <source>
        <dbReference type="Google" id="ProtNLM"/>
    </source>
</evidence>
<feature type="compositionally biased region" description="Basic and acidic residues" evidence="1">
    <location>
        <begin position="22"/>
        <end position="31"/>
    </location>
</feature>
<feature type="region of interest" description="Disordered" evidence="1">
    <location>
        <begin position="18"/>
        <end position="42"/>
    </location>
</feature>
<dbReference type="Pfam" id="PF05960">
    <property type="entry name" value="DUF885"/>
    <property type="match status" value="1"/>
</dbReference>
<dbReference type="Proteomes" id="UP000623608">
    <property type="component" value="Unassembled WGS sequence"/>
</dbReference>
<reference evidence="2" key="1">
    <citation type="submission" date="2021-01" db="EMBL/GenBank/DDBJ databases">
        <title>Whole genome shotgun sequence of Actinoplanes tereljensis NBRC 105297.</title>
        <authorList>
            <person name="Komaki H."/>
            <person name="Tamura T."/>
        </authorList>
    </citation>
    <scope>NUCLEOTIDE SEQUENCE</scope>
    <source>
        <strain evidence="2">NBRC 105297</strain>
    </source>
</reference>
<evidence type="ECO:0000256" key="1">
    <source>
        <dbReference type="SAM" id="MobiDB-lite"/>
    </source>
</evidence>
<dbReference type="AlphaFoldDB" id="A0A919TUW1"/>
<dbReference type="PANTHER" id="PTHR33361:SF2">
    <property type="entry name" value="DUF885 DOMAIN-CONTAINING PROTEIN"/>
    <property type="match status" value="1"/>
</dbReference>
<evidence type="ECO:0000313" key="3">
    <source>
        <dbReference type="Proteomes" id="UP000623608"/>
    </source>
</evidence>
<gene>
    <name evidence="2" type="ORF">Ate02nite_59860</name>
</gene>
<dbReference type="RefSeq" id="WP_203811167.1">
    <property type="nucleotide sequence ID" value="NZ_BOMY01000039.1"/>
</dbReference>
<keyword evidence="3" id="KW-1185">Reference proteome</keyword>
<organism evidence="2 3">
    <name type="scientific">Paractinoplanes tereljensis</name>
    <dbReference type="NCBI Taxonomy" id="571912"/>
    <lineage>
        <taxon>Bacteria</taxon>
        <taxon>Bacillati</taxon>
        <taxon>Actinomycetota</taxon>
        <taxon>Actinomycetes</taxon>
        <taxon>Micromonosporales</taxon>
        <taxon>Micromonosporaceae</taxon>
        <taxon>Paractinoplanes</taxon>
    </lineage>
</organism>
<dbReference type="InterPro" id="IPR010281">
    <property type="entry name" value="DUF885"/>
</dbReference>
<dbReference type="PANTHER" id="PTHR33361">
    <property type="entry name" value="GLR0591 PROTEIN"/>
    <property type="match status" value="1"/>
</dbReference>
<comment type="caution">
    <text evidence="2">The sequence shown here is derived from an EMBL/GenBank/DDBJ whole genome shotgun (WGS) entry which is preliminary data.</text>
</comment>
<protein>
    <recommendedName>
        <fullName evidence="4">DUF885 domain-containing protein</fullName>
    </recommendedName>
</protein>
<evidence type="ECO:0000313" key="2">
    <source>
        <dbReference type="EMBL" id="GIF23256.1"/>
    </source>
</evidence>
<sequence length="535" mass="60950">MDSLPQFGDDFWAWRAAAQPRSADDIPRIERPAQWQPDWSPDAVQARRERTSEFEARWKALDVSAAPIEDRVEHRLLRSALARVRWELDVLAMWRRQPRFYVDQTIGEVFELLTPPKPDLERVRTVLRTIPDTLGHARTNLAGHAVAAFARATIEELADIRGQLDEVAAALDPSLTPELTTAGEQLAAYRDWLIEQEPAMRPVEAVGRSAFEAFLRDVAVLPYSVEELLAISRQEFDRAVVLEAVERNRNRDVPMSPLPADSAAQGELEKAAEQSVRDFYERHDLLSQPDDLRHYRWLPMPAYLAPIAWLGVTDDLTGPSRLDQDGVSYLPEPSADLPYFYAAQARDPRCGIAHEGVHYQQLALSWRNPRPLRRWYYDSVPNEGIAFYNEELMLAAGLFDDAPHSREIIYNFMRLRALRVEIDVRLAIGELDVHGAEAFLMEKVPMDKATAREEATFFAAFPGQAMTYQVGKTQILRFVADAMRREGMNLRDVHDYLWRNGNVPIALLRAEFLGLHDDWNAADTKADLERGSTTI</sequence>